<protein>
    <recommendedName>
        <fullName evidence="9">SLC41A/MgtE integral membrane domain-containing protein</fullName>
    </recommendedName>
</protein>
<evidence type="ECO:0000313" key="10">
    <source>
        <dbReference type="EMBL" id="OEU20907.1"/>
    </source>
</evidence>
<dbReference type="GO" id="GO:0016020">
    <property type="term" value="C:membrane"/>
    <property type="evidence" value="ECO:0007669"/>
    <property type="project" value="UniProtKB-SubCell"/>
</dbReference>
<dbReference type="Proteomes" id="UP000095751">
    <property type="component" value="Unassembled WGS sequence"/>
</dbReference>
<accession>A0A1E7FS17</accession>
<feature type="transmembrane region" description="Helical" evidence="8">
    <location>
        <begin position="41"/>
        <end position="64"/>
    </location>
</feature>
<keyword evidence="11" id="KW-1185">Reference proteome</keyword>
<dbReference type="InterPro" id="IPR006667">
    <property type="entry name" value="SLC41_membr_dom"/>
</dbReference>
<evidence type="ECO:0000256" key="6">
    <source>
        <dbReference type="ARBA" id="ARBA00022989"/>
    </source>
</evidence>
<feature type="transmembrane region" description="Helical" evidence="8">
    <location>
        <begin position="154"/>
        <end position="172"/>
    </location>
</feature>
<dbReference type="AlphaFoldDB" id="A0A1E7FS17"/>
<comment type="similarity">
    <text evidence="2">Belongs to the SLC41A transporter family.</text>
</comment>
<dbReference type="OrthoDB" id="48232at2759"/>
<dbReference type="InterPro" id="IPR036739">
    <property type="entry name" value="SLC41_membr_dom_sf"/>
</dbReference>
<dbReference type="PANTHER" id="PTHR41394">
    <property type="entry name" value="MAGNESIUM TRANSPORTER MGTE"/>
    <property type="match status" value="1"/>
</dbReference>
<sequence>MTFWQSLTDRASWLIGLLILQSLSSFILAHNESLLAHHPVIIQFLTMLVGAGGNAGNQASVGVVRGIAIGTVNRSNARKVIRREFAMGVALSIILGFVGFVRAKAFKVPWMETIAITASLSMIVIISVVVGATLPLCMEYVGIDPAHSSTTIQVIMDITGVIIMVHVSTLMLDSDFHDWLTIALSLDGETR</sequence>
<proteinExistence type="inferred from homology"/>
<keyword evidence="5" id="KW-0460">Magnesium</keyword>
<evidence type="ECO:0000256" key="8">
    <source>
        <dbReference type="SAM" id="Phobius"/>
    </source>
</evidence>
<comment type="subcellular location">
    <subcellularLocation>
        <location evidence="1">Membrane</location>
        <topology evidence="1">Multi-pass membrane protein</topology>
    </subcellularLocation>
</comment>
<dbReference type="GO" id="GO:0008324">
    <property type="term" value="F:monoatomic cation transmembrane transporter activity"/>
    <property type="evidence" value="ECO:0007669"/>
    <property type="project" value="InterPro"/>
</dbReference>
<dbReference type="InParanoid" id="A0A1E7FS17"/>
<keyword evidence="6 8" id="KW-1133">Transmembrane helix</keyword>
<evidence type="ECO:0000313" key="11">
    <source>
        <dbReference type="Proteomes" id="UP000095751"/>
    </source>
</evidence>
<dbReference type="Pfam" id="PF01769">
    <property type="entry name" value="MgtE"/>
    <property type="match status" value="1"/>
</dbReference>
<evidence type="ECO:0000256" key="1">
    <source>
        <dbReference type="ARBA" id="ARBA00004141"/>
    </source>
</evidence>
<dbReference type="SUPFAM" id="SSF161093">
    <property type="entry name" value="MgtE membrane domain-like"/>
    <property type="match status" value="1"/>
</dbReference>
<dbReference type="PANTHER" id="PTHR41394:SF5">
    <property type="entry name" value="SLC41A_MGTE INTEGRAL MEMBRANE DOMAIN-CONTAINING PROTEIN"/>
    <property type="match status" value="1"/>
</dbReference>
<evidence type="ECO:0000256" key="3">
    <source>
        <dbReference type="ARBA" id="ARBA00022448"/>
    </source>
</evidence>
<keyword evidence="4 8" id="KW-0812">Transmembrane</keyword>
<feature type="transmembrane region" description="Helical" evidence="8">
    <location>
        <begin position="115"/>
        <end position="142"/>
    </location>
</feature>
<dbReference type="Gene3D" id="1.10.357.20">
    <property type="entry name" value="SLC41 divalent cation transporters, integral membrane domain"/>
    <property type="match status" value="1"/>
</dbReference>
<keyword evidence="3" id="KW-0813">Transport</keyword>
<evidence type="ECO:0000256" key="5">
    <source>
        <dbReference type="ARBA" id="ARBA00022842"/>
    </source>
</evidence>
<reference evidence="10 11" key="1">
    <citation type="submission" date="2016-09" db="EMBL/GenBank/DDBJ databases">
        <title>Extensive genetic diversity and differential bi-allelic expression allows diatom success in the polar Southern Ocean.</title>
        <authorList>
            <consortium name="DOE Joint Genome Institute"/>
            <person name="Mock T."/>
            <person name="Otillar R.P."/>
            <person name="Strauss J."/>
            <person name="Dupont C."/>
            <person name="Frickenhaus S."/>
            <person name="Maumus F."/>
            <person name="Mcmullan M."/>
            <person name="Sanges R."/>
            <person name="Schmutz J."/>
            <person name="Toseland A."/>
            <person name="Valas R."/>
            <person name="Veluchamy A."/>
            <person name="Ward B.J."/>
            <person name="Allen A."/>
            <person name="Barry K."/>
            <person name="Falciatore A."/>
            <person name="Ferrante M."/>
            <person name="Fortunato A.E."/>
            <person name="Gloeckner G."/>
            <person name="Gruber A."/>
            <person name="Hipkin R."/>
            <person name="Janech M."/>
            <person name="Kroth P."/>
            <person name="Leese F."/>
            <person name="Lindquist E."/>
            <person name="Lyon B.R."/>
            <person name="Martin J."/>
            <person name="Mayer C."/>
            <person name="Parker M."/>
            <person name="Quesneville H."/>
            <person name="Raymond J."/>
            <person name="Uhlig C."/>
            <person name="Valentin K.U."/>
            <person name="Worden A.Z."/>
            <person name="Armbrust E.V."/>
            <person name="Bowler C."/>
            <person name="Green B."/>
            <person name="Moulton V."/>
            <person name="Van Oosterhout C."/>
            <person name="Grigoriev I."/>
        </authorList>
    </citation>
    <scope>NUCLEOTIDE SEQUENCE [LARGE SCALE GENOMIC DNA]</scope>
    <source>
        <strain evidence="10 11">CCMP1102</strain>
    </source>
</reference>
<feature type="transmembrane region" description="Helical" evidence="8">
    <location>
        <begin position="12"/>
        <end position="29"/>
    </location>
</feature>
<keyword evidence="7 8" id="KW-0472">Membrane</keyword>
<gene>
    <name evidence="10" type="ORF">FRACYDRAFT_179932</name>
</gene>
<evidence type="ECO:0000256" key="7">
    <source>
        <dbReference type="ARBA" id="ARBA00023136"/>
    </source>
</evidence>
<organism evidence="10 11">
    <name type="scientific">Fragilariopsis cylindrus CCMP1102</name>
    <dbReference type="NCBI Taxonomy" id="635003"/>
    <lineage>
        <taxon>Eukaryota</taxon>
        <taxon>Sar</taxon>
        <taxon>Stramenopiles</taxon>
        <taxon>Ochrophyta</taxon>
        <taxon>Bacillariophyta</taxon>
        <taxon>Bacillariophyceae</taxon>
        <taxon>Bacillariophycidae</taxon>
        <taxon>Bacillariales</taxon>
        <taxon>Bacillariaceae</taxon>
        <taxon>Fragilariopsis</taxon>
    </lineage>
</organism>
<feature type="domain" description="SLC41A/MgtE integral membrane" evidence="9">
    <location>
        <begin position="46"/>
        <end position="165"/>
    </location>
</feature>
<evidence type="ECO:0000259" key="9">
    <source>
        <dbReference type="Pfam" id="PF01769"/>
    </source>
</evidence>
<dbReference type="EMBL" id="KV784354">
    <property type="protein sequence ID" value="OEU20907.1"/>
    <property type="molecule type" value="Genomic_DNA"/>
</dbReference>
<name>A0A1E7FS17_9STRA</name>
<evidence type="ECO:0000256" key="2">
    <source>
        <dbReference type="ARBA" id="ARBA00009749"/>
    </source>
</evidence>
<dbReference type="KEGG" id="fcy:FRACYDRAFT_179932"/>
<feature type="transmembrane region" description="Helical" evidence="8">
    <location>
        <begin position="85"/>
        <end position="103"/>
    </location>
</feature>
<evidence type="ECO:0000256" key="4">
    <source>
        <dbReference type="ARBA" id="ARBA00022692"/>
    </source>
</evidence>